<dbReference type="Proteomes" id="UP001596958">
    <property type="component" value="Unassembled WGS sequence"/>
</dbReference>
<keyword evidence="1" id="KW-0472">Membrane</keyword>
<evidence type="ECO:0000313" key="3">
    <source>
        <dbReference type="Proteomes" id="UP001596958"/>
    </source>
</evidence>
<dbReference type="RefSeq" id="WP_377097327.1">
    <property type="nucleotide sequence ID" value="NZ_JBHTHU010000001.1"/>
</dbReference>
<evidence type="ECO:0000256" key="1">
    <source>
        <dbReference type="SAM" id="Phobius"/>
    </source>
</evidence>
<sequence>MFPDYQAQVLLTYHKKREANELSLILLHPTPGKLRDECLAVLHDRFLKKDEKTLKAFFGPKSSEVDYMQLIRKFDADKFRPLVSYLKGKTDSTEDKNVELLAWLIDYEPRPYQFRPPESISVQKRAEIKREEPKEVPDQAKALPLIATTDRPENSVTQVPKTANKKRVGSVMILVIALVIVIGGTYILWTINQPTAAHSLTSQLSGACMYWSEDHYEPIPCNQKSSGRLVLALDTLKVNHFKLIRENDTVSPNSIGKVWYFKTGKGLELYTDSGFHPVHIERRLRPLSRYMWDKYLSPKWIYN</sequence>
<organism evidence="2 3">
    <name type="scientific">Mucilaginibacter calamicampi</name>
    <dbReference type="NCBI Taxonomy" id="1302352"/>
    <lineage>
        <taxon>Bacteria</taxon>
        <taxon>Pseudomonadati</taxon>
        <taxon>Bacteroidota</taxon>
        <taxon>Sphingobacteriia</taxon>
        <taxon>Sphingobacteriales</taxon>
        <taxon>Sphingobacteriaceae</taxon>
        <taxon>Mucilaginibacter</taxon>
    </lineage>
</organism>
<comment type="caution">
    <text evidence="2">The sequence shown here is derived from an EMBL/GenBank/DDBJ whole genome shotgun (WGS) entry which is preliminary data.</text>
</comment>
<name>A0ABW2YV72_9SPHI</name>
<feature type="transmembrane region" description="Helical" evidence="1">
    <location>
        <begin position="168"/>
        <end position="189"/>
    </location>
</feature>
<dbReference type="EMBL" id="JBHTHU010000001">
    <property type="protein sequence ID" value="MFD0749187.1"/>
    <property type="molecule type" value="Genomic_DNA"/>
</dbReference>
<proteinExistence type="predicted"/>
<keyword evidence="1" id="KW-0812">Transmembrane</keyword>
<keyword evidence="3" id="KW-1185">Reference proteome</keyword>
<reference evidence="3" key="1">
    <citation type="journal article" date="2019" name="Int. J. Syst. Evol. Microbiol.">
        <title>The Global Catalogue of Microorganisms (GCM) 10K type strain sequencing project: providing services to taxonomists for standard genome sequencing and annotation.</title>
        <authorList>
            <consortium name="The Broad Institute Genomics Platform"/>
            <consortium name="The Broad Institute Genome Sequencing Center for Infectious Disease"/>
            <person name="Wu L."/>
            <person name="Ma J."/>
        </authorList>
    </citation>
    <scope>NUCLEOTIDE SEQUENCE [LARGE SCALE GENOMIC DNA]</scope>
    <source>
        <strain evidence="3">CCUG 63418</strain>
    </source>
</reference>
<protein>
    <submittedName>
        <fullName evidence="2">Uncharacterized protein</fullName>
    </submittedName>
</protein>
<gene>
    <name evidence="2" type="ORF">ACFQZS_03475</name>
</gene>
<accession>A0ABW2YV72</accession>
<keyword evidence="1" id="KW-1133">Transmembrane helix</keyword>
<evidence type="ECO:0000313" key="2">
    <source>
        <dbReference type="EMBL" id="MFD0749187.1"/>
    </source>
</evidence>